<evidence type="ECO:0000256" key="5">
    <source>
        <dbReference type="ARBA" id="ARBA00023065"/>
    </source>
</evidence>
<comment type="subcellular location">
    <subcellularLocation>
        <location evidence="1">Membrane</location>
        <topology evidence="1">Multi-pass membrane protein</topology>
    </subcellularLocation>
</comment>
<keyword evidence="8 11" id="KW-0407">Ion channel</keyword>
<evidence type="ECO:0000313" key="11">
    <source>
        <dbReference type="EMBL" id="KAJ7379818.1"/>
    </source>
</evidence>
<keyword evidence="12" id="KW-1185">Reference proteome</keyword>
<comment type="caution">
    <text evidence="11">The sequence shown here is derived from an EMBL/GenBank/DDBJ whole genome shotgun (WGS) entry which is preliminary data.</text>
</comment>
<keyword evidence="10" id="KW-0732">Signal</keyword>
<evidence type="ECO:0000256" key="1">
    <source>
        <dbReference type="ARBA" id="ARBA00004141"/>
    </source>
</evidence>
<gene>
    <name evidence="11" type="primary">KCNMB4_2</name>
    <name evidence="11" type="ORF">OS493_012565</name>
</gene>
<proteinExistence type="predicted"/>
<protein>
    <submittedName>
        <fullName evidence="11">Calcium-activated potassium channel subunit</fullName>
    </submittedName>
</protein>
<keyword evidence="6 9" id="KW-0472">Membrane</keyword>
<dbReference type="EMBL" id="MU826355">
    <property type="protein sequence ID" value="KAJ7379818.1"/>
    <property type="molecule type" value="Genomic_DNA"/>
</dbReference>
<dbReference type="GO" id="GO:0008076">
    <property type="term" value="C:voltage-gated potassium channel complex"/>
    <property type="evidence" value="ECO:0007669"/>
    <property type="project" value="TreeGrafter"/>
</dbReference>
<evidence type="ECO:0000256" key="8">
    <source>
        <dbReference type="ARBA" id="ARBA00023303"/>
    </source>
</evidence>
<dbReference type="GO" id="GO:0015459">
    <property type="term" value="F:potassium channel regulator activity"/>
    <property type="evidence" value="ECO:0007669"/>
    <property type="project" value="TreeGrafter"/>
</dbReference>
<feature type="signal peptide" evidence="10">
    <location>
        <begin position="1"/>
        <end position="19"/>
    </location>
</feature>
<dbReference type="Proteomes" id="UP001163046">
    <property type="component" value="Unassembled WGS sequence"/>
</dbReference>
<feature type="chain" id="PRO_5040862617" evidence="10">
    <location>
        <begin position="20"/>
        <end position="194"/>
    </location>
</feature>
<sequence>MFVTGFICLAVLSATKVLPAQKGLSFEQTTCRITHSEISCDTGNCSSCIRGEGKDVRTPPCLKVYVLCGDSEGAKTNRSFSSDGQRGYLLRRDAYHLNDKCSYKIEPSICDSDNTPRSLEHFQLQKGKPGATYKYYRNPKVPDEVVYENHSKEHYRSVVLHNVLWPVSLIGLSILILTAAVCFYPTRREYRRIP</sequence>
<dbReference type="PANTHER" id="PTHR10258:SF8">
    <property type="entry name" value="CALCIUM-ACTIVATED POTASSIUM CHANNEL BK ALPHA SUBUNIT DOMAIN-CONTAINING PROTEIN"/>
    <property type="match status" value="1"/>
</dbReference>
<feature type="transmembrane region" description="Helical" evidence="9">
    <location>
        <begin position="163"/>
        <end position="184"/>
    </location>
</feature>
<dbReference type="Pfam" id="PF03185">
    <property type="entry name" value="CaKB"/>
    <property type="match status" value="1"/>
</dbReference>
<dbReference type="OrthoDB" id="5960248at2759"/>
<keyword evidence="2" id="KW-0813">Transport</keyword>
<dbReference type="AlphaFoldDB" id="A0A9W9ZDQ2"/>
<evidence type="ECO:0000313" key="12">
    <source>
        <dbReference type="Proteomes" id="UP001163046"/>
    </source>
</evidence>
<evidence type="ECO:0000256" key="3">
    <source>
        <dbReference type="ARBA" id="ARBA00022692"/>
    </source>
</evidence>
<evidence type="ECO:0000256" key="6">
    <source>
        <dbReference type="ARBA" id="ARBA00023136"/>
    </source>
</evidence>
<dbReference type="GO" id="GO:0005513">
    <property type="term" value="P:detection of calcium ion"/>
    <property type="evidence" value="ECO:0007669"/>
    <property type="project" value="TreeGrafter"/>
</dbReference>
<reference evidence="11" key="1">
    <citation type="submission" date="2023-01" db="EMBL/GenBank/DDBJ databases">
        <title>Genome assembly of the deep-sea coral Lophelia pertusa.</title>
        <authorList>
            <person name="Herrera S."/>
            <person name="Cordes E."/>
        </authorList>
    </citation>
    <scope>NUCLEOTIDE SEQUENCE</scope>
    <source>
        <strain evidence="11">USNM1676648</strain>
        <tissue evidence="11">Polyp</tissue>
    </source>
</reference>
<keyword evidence="7" id="KW-0325">Glycoprotein</keyword>
<evidence type="ECO:0000256" key="7">
    <source>
        <dbReference type="ARBA" id="ARBA00023180"/>
    </source>
</evidence>
<keyword evidence="4 9" id="KW-1133">Transmembrane helix</keyword>
<name>A0A9W9ZDQ2_9CNID</name>
<evidence type="ECO:0000256" key="2">
    <source>
        <dbReference type="ARBA" id="ARBA00022448"/>
    </source>
</evidence>
<evidence type="ECO:0000256" key="9">
    <source>
        <dbReference type="SAM" id="Phobius"/>
    </source>
</evidence>
<dbReference type="GO" id="GO:0015269">
    <property type="term" value="F:calcium-activated potassium channel activity"/>
    <property type="evidence" value="ECO:0007669"/>
    <property type="project" value="InterPro"/>
</dbReference>
<evidence type="ECO:0000256" key="10">
    <source>
        <dbReference type="SAM" id="SignalP"/>
    </source>
</evidence>
<accession>A0A9W9ZDQ2</accession>
<keyword evidence="3 9" id="KW-0812">Transmembrane</keyword>
<evidence type="ECO:0000256" key="4">
    <source>
        <dbReference type="ARBA" id="ARBA00022989"/>
    </source>
</evidence>
<dbReference type="PANTHER" id="PTHR10258">
    <property type="entry name" value="CALCIUM-ACTIVATED POTASSIUM CHANNEL SUBUNIT BETA"/>
    <property type="match status" value="1"/>
</dbReference>
<organism evidence="11 12">
    <name type="scientific">Desmophyllum pertusum</name>
    <dbReference type="NCBI Taxonomy" id="174260"/>
    <lineage>
        <taxon>Eukaryota</taxon>
        <taxon>Metazoa</taxon>
        <taxon>Cnidaria</taxon>
        <taxon>Anthozoa</taxon>
        <taxon>Hexacorallia</taxon>
        <taxon>Scleractinia</taxon>
        <taxon>Caryophylliina</taxon>
        <taxon>Caryophylliidae</taxon>
        <taxon>Desmophyllum</taxon>
    </lineage>
</organism>
<keyword evidence="5" id="KW-0406">Ion transport</keyword>
<dbReference type="InterPro" id="IPR003930">
    <property type="entry name" value="K_chnl_Ca-activ_BK_bsu"/>
</dbReference>